<dbReference type="GO" id="GO:0000162">
    <property type="term" value="P:L-tryptophan biosynthetic process"/>
    <property type="evidence" value="ECO:0007669"/>
    <property type="project" value="TreeGrafter"/>
</dbReference>
<dbReference type="PANTHER" id="PTHR43418:SF4">
    <property type="entry name" value="MULTIFUNCTIONAL TRYPTOPHAN BIOSYNTHESIS PROTEIN"/>
    <property type="match status" value="1"/>
</dbReference>
<dbReference type="CDD" id="cd01743">
    <property type="entry name" value="GATase1_Anthranilate_Synthase"/>
    <property type="match status" value="1"/>
</dbReference>
<accession>A0A3D8PYR1</accession>
<dbReference type="PROSITE" id="PS51273">
    <property type="entry name" value="GATASE_TYPE_1"/>
    <property type="match status" value="1"/>
</dbReference>
<evidence type="ECO:0000259" key="2">
    <source>
        <dbReference type="Pfam" id="PF00117"/>
    </source>
</evidence>
<keyword evidence="4" id="KW-1185">Reference proteome</keyword>
<dbReference type="AlphaFoldDB" id="A0A3D8PYR1"/>
<dbReference type="PANTHER" id="PTHR43418">
    <property type="entry name" value="MULTIFUNCTIONAL TRYPTOPHAN BIOSYNTHESIS PROTEIN-RELATED"/>
    <property type="match status" value="1"/>
</dbReference>
<reference evidence="4" key="1">
    <citation type="submission" date="2017-11" db="EMBL/GenBank/DDBJ databases">
        <authorList>
            <person name="Zhu W."/>
        </authorList>
    </citation>
    <scope>NUCLEOTIDE SEQUENCE [LARGE SCALE GENOMIC DNA]</scope>
    <source>
        <strain evidence="4">CAU 1051</strain>
    </source>
</reference>
<dbReference type="GO" id="GO:0004049">
    <property type="term" value="F:anthranilate synthase activity"/>
    <property type="evidence" value="ECO:0007669"/>
    <property type="project" value="TreeGrafter"/>
</dbReference>
<dbReference type="SUPFAM" id="SSF52317">
    <property type="entry name" value="Class I glutamine amidotransferase-like"/>
    <property type="match status" value="1"/>
</dbReference>
<proteinExistence type="predicted"/>
<evidence type="ECO:0000313" key="3">
    <source>
        <dbReference type="EMBL" id="RDW21203.1"/>
    </source>
</evidence>
<feature type="domain" description="Glutamine amidotransferase" evidence="2">
    <location>
        <begin position="3"/>
        <end position="188"/>
    </location>
</feature>
<dbReference type="Proteomes" id="UP000256520">
    <property type="component" value="Unassembled WGS sequence"/>
</dbReference>
<comment type="caution">
    <text evidence="3">The sequence shown here is derived from an EMBL/GenBank/DDBJ whole genome shotgun (WGS) entry which is preliminary data.</text>
</comment>
<dbReference type="InterPro" id="IPR017926">
    <property type="entry name" value="GATASE"/>
</dbReference>
<organism evidence="3 4">
    <name type="scientific">Oceanobacillus chungangensis</name>
    <dbReference type="NCBI Taxonomy" id="1229152"/>
    <lineage>
        <taxon>Bacteria</taxon>
        <taxon>Bacillati</taxon>
        <taxon>Bacillota</taxon>
        <taxon>Bacilli</taxon>
        <taxon>Bacillales</taxon>
        <taxon>Bacillaceae</taxon>
        <taxon>Oceanobacillus</taxon>
    </lineage>
</organism>
<dbReference type="Gene3D" id="3.40.50.880">
    <property type="match status" value="1"/>
</dbReference>
<dbReference type="InterPro" id="IPR006221">
    <property type="entry name" value="TrpG/PapA_dom"/>
</dbReference>
<dbReference type="OrthoDB" id="9804328at2"/>
<protein>
    <submittedName>
        <fullName evidence="3">Aminodeoxychorismate/anthranilate synthase component II</fullName>
    </submittedName>
</protein>
<dbReference type="InterPro" id="IPR029062">
    <property type="entry name" value="Class_I_gatase-like"/>
</dbReference>
<keyword evidence="1" id="KW-0315">Glutamine amidotransferase</keyword>
<name>A0A3D8PYR1_9BACI</name>
<gene>
    <name evidence="3" type="ORF">CWR45_02865</name>
</gene>
<dbReference type="GO" id="GO:0005829">
    <property type="term" value="C:cytosol"/>
    <property type="evidence" value="ECO:0007669"/>
    <property type="project" value="TreeGrafter"/>
</dbReference>
<dbReference type="PRINTS" id="PR00099">
    <property type="entry name" value="CPSGATASE"/>
</dbReference>
<dbReference type="InterPro" id="IPR050472">
    <property type="entry name" value="Anth_synth/Amidotransfase"/>
</dbReference>
<dbReference type="EMBL" id="PIOD01000003">
    <property type="protein sequence ID" value="RDW21203.1"/>
    <property type="molecule type" value="Genomic_DNA"/>
</dbReference>
<evidence type="ECO:0000256" key="1">
    <source>
        <dbReference type="ARBA" id="ARBA00022962"/>
    </source>
</evidence>
<dbReference type="NCBIfam" id="TIGR00566">
    <property type="entry name" value="trpG_papA"/>
    <property type="match status" value="1"/>
</dbReference>
<dbReference type="Pfam" id="PF00117">
    <property type="entry name" value="GATase"/>
    <property type="match status" value="1"/>
</dbReference>
<dbReference type="RefSeq" id="WP_115748301.1">
    <property type="nucleotide sequence ID" value="NZ_PIOD01000003.1"/>
</dbReference>
<dbReference type="FunFam" id="3.40.50.880:FF:000003">
    <property type="entry name" value="Anthranilate synthase component II"/>
    <property type="match status" value="1"/>
</dbReference>
<dbReference type="PRINTS" id="PR00097">
    <property type="entry name" value="ANTSNTHASEII"/>
</dbReference>
<evidence type="ECO:0000313" key="4">
    <source>
        <dbReference type="Proteomes" id="UP000256520"/>
    </source>
</evidence>
<sequence>MILLVDNYDSFTYNIYQYVAGENEPVTVVRNDAISLKEIAAMDLQGIIISPGPGLPNQAGICLDLVREFYKTIPILGICLGQQVIAEALGGELRLAKEIKHGKTSYITHRKKGILKGIPNPVEVMRYHSYVVDEMRIPEELDIVAIAMEDEEIMAIKHKQYPLYGVQFHPESIGTVTGKQLIHNFVTKIREENTNEKLSGKIN</sequence>
<dbReference type="PRINTS" id="PR00096">
    <property type="entry name" value="GATASE"/>
</dbReference>